<dbReference type="InterPro" id="IPR050090">
    <property type="entry name" value="Tyrosine_recombinase_XerCD"/>
</dbReference>
<dbReference type="Pfam" id="PF13102">
    <property type="entry name" value="Phage_int_SAM_5"/>
    <property type="match status" value="1"/>
</dbReference>
<evidence type="ECO:0000256" key="3">
    <source>
        <dbReference type="ARBA" id="ARBA00023172"/>
    </source>
</evidence>
<gene>
    <name evidence="5" type="ORF">C6571_00560</name>
</gene>
<name>A0A2S0MW98_9BURK</name>
<evidence type="ECO:0000259" key="4">
    <source>
        <dbReference type="PROSITE" id="PS51898"/>
    </source>
</evidence>
<dbReference type="EMBL" id="CP027669">
    <property type="protein sequence ID" value="AVO39991.1"/>
    <property type="molecule type" value="Genomic_DNA"/>
</dbReference>
<dbReference type="Gene3D" id="1.10.150.130">
    <property type="match status" value="1"/>
</dbReference>
<dbReference type="InterPro" id="IPR002104">
    <property type="entry name" value="Integrase_catalytic"/>
</dbReference>
<dbReference type="PANTHER" id="PTHR30349">
    <property type="entry name" value="PHAGE INTEGRASE-RELATED"/>
    <property type="match status" value="1"/>
</dbReference>
<dbReference type="GO" id="GO:0003677">
    <property type="term" value="F:DNA binding"/>
    <property type="evidence" value="ECO:0007669"/>
    <property type="project" value="UniProtKB-KW"/>
</dbReference>
<dbReference type="SUPFAM" id="SSF56349">
    <property type="entry name" value="DNA breaking-rejoining enzymes"/>
    <property type="match status" value="1"/>
</dbReference>
<evidence type="ECO:0000256" key="2">
    <source>
        <dbReference type="ARBA" id="ARBA00023125"/>
    </source>
</evidence>
<dbReference type="InterPro" id="IPR013762">
    <property type="entry name" value="Integrase-like_cat_sf"/>
</dbReference>
<dbReference type="Gene3D" id="1.10.443.10">
    <property type="entry name" value="Intergrase catalytic core"/>
    <property type="match status" value="1"/>
</dbReference>
<evidence type="ECO:0000256" key="1">
    <source>
        <dbReference type="ARBA" id="ARBA00022908"/>
    </source>
</evidence>
<feature type="domain" description="Tyr recombinase" evidence="4">
    <location>
        <begin position="208"/>
        <end position="379"/>
    </location>
</feature>
<dbReference type="AlphaFoldDB" id="A0A2S0MW98"/>
<proteinExistence type="predicted"/>
<dbReference type="KEGG" id="simp:C6571_00560"/>
<reference evidence="5 6" key="1">
    <citation type="submission" date="2018-03" db="EMBL/GenBank/DDBJ databases">
        <title>Genome sequencing of Simplicispira sp.</title>
        <authorList>
            <person name="Kim S.-J."/>
            <person name="Heo J."/>
            <person name="Kwon S.-W."/>
        </authorList>
    </citation>
    <scope>NUCLEOTIDE SEQUENCE [LARGE SCALE GENOMIC DNA]</scope>
    <source>
        <strain evidence="5 6">SC1-8</strain>
    </source>
</reference>
<keyword evidence="6" id="KW-1185">Reference proteome</keyword>
<protein>
    <submittedName>
        <fullName evidence="5">Integrase</fullName>
    </submittedName>
</protein>
<dbReference type="PANTHER" id="PTHR30349:SF88">
    <property type="entry name" value="BLL1584 PROTEIN"/>
    <property type="match status" value="1"/>
</dbReference>
<dbReference type="InterPro" id="IPR025269">
    <property type="entry name" value="SAM-like_dom"/>
</dbReference>
<evidence type="ECO:0000313" key="6">
    <source>
        <dbReference type="Proteomes" id="UP000239326"/>
    </source>
</evidence>
<keyword evidence="2" id="KW-0238">DNA-binding</keyword>
<dbReference type="GO" id="GO:0006310">
    <property type="term" value="P:DNA recombination"/>
    <property type="evidence" value="ECO:0007669"/>
    <property type="project" value="UniProtKB-KW"/>
</dbReference>
<dbReference type="GO" id="GO:0015074">
    <property type="term" value="P:DNA integration"/>
    <property type="evidence" value="ECO:0007669"/>
    <property type="project" value="UniProtKB-KW"/>
</dbReference>
<dbReference type="Proteomes" id="UP000239326">
    <property type="component" value="Chromosome"/>
</dbReference>
<evidence type="ECO:0000313" key="5">
    <source>
        <dbReference type="EMBL" id="AVO39991.1"/>
    </source>
</evidence>
<accession>A0A2S0MW98</accession>
<organism evidence="5 6">
    <name type="scientific">Simplicispira suum</name>
    <dbReference type="NCBI Taxonomy" id="2109915"/>
    <lineage>
        <taxon>Bacteria</taxon>
        <taxon>Pseudomonadati</taxon>
        <taxon>Pseudomonadota</taxon>
        <taxon>Betaproteobacteria</taxon>
        <taxon>Burkholderiales</taxon>
        <taxon>Comamonadaceae</taxon>
        <taxon>Simplicispira</taxon>
    </lineage>
</organism>
<dbReference type="InterPro" id="IPR011010">
    <property type="entry name" value="DNA_brk_join_enz"/>
</dbReference>
<sequence>MQHIHQVTQRARLAPRREPYWAPLSKGRHVGYRKMSGGAGTWVARYYDEGTRKKTYKALGDFSLQPDHQRYDLATRAAAQWFEHISRGGLTTVTTVKDACDHYVTHQRRMRSEKAAHDAEQRFKNYVLNDPKLAAMDLAKLTPSHIAAWRKALQDKPKKNGKPRSNSSFNRDMTCFRAALNLALEDGFVTTNFAWRSKLKPLKGVDRRRELYLNIEQRRTFIAHAADDLAQFLRGMSLVPLRPGALAKLQVAQYDPRLQTLSVGSDKAGQGRRIALPQTTAKLFEELCRDQPGTAPIFRRANGKAWNKDAWKHPVSDAVTAADLPAGTTMYTLRHSTITDLVQTGLDTLTVAQISGTSVRMIELYYGHLTREHAKNALATLAL</sequence>
<dbReference type="PROSITE" id="PS51898">
    <property type="entry name" value="TYR_RECOMBINASE"/>
    <property type="match status" value="1"/>
</dbReference>
<keyword evidence="3" id="KW-0233">DNA recombination</keyword>
<keyword evidence="1" id="KW-0229">DNA integration</keyword>
<dbReference type="InterPro" id="IPR010998">
    <property type="entry name" value="Integrase_recombinase_N"/>
</dbReference>
<dbReference type="OrthoDB" id="102994at2"/>
<dbReference type="Pfam" id="PF00589">
    <property type="entry name" value="Phage_integrase"/>
    <property type="match status" value="1"/>
</dbReference>